<feature type="coiled-coil region" evidence="1">
    <location>
        <begin position="108"/>
        <end position="142"/>
    </location>
</feature>
<keyword evidence="1" id="KW-0175">Coiled coil</keyword>
<feature type="coiled-coil region" evidence="1">
    <location>
        <begin position="193"/>
        <end position="230"/>
    </location>
</feature>
<dbReference type="OrthoDB" id="8480612at2"/>
<reference evidence="4 5" key="1">
    <citation type="journal article" date="2014" name="Front. Genet.">
        <title>Genome and metabolic network of "Candidatus Phaeomarinobacter ectocarpi" Ec32, a new candidate genus of Alphaproteobacteria frequently associated with brown algae.</title>
        <authorList>
            <person name="Dittami S.M."/>
            <person name="Barbeyron T."/>
            <person name="Boyen C."/>
            <person name="Cambefort J."/>
            <person name="Collet G."/>
            <person name="Delage L."/>
            <person name="Gobet A."/>
            <person name="Groisillier A."/>
            <person name="Leblanc C."/>
            <person name="Michel G."/>
            <person name="Scornet D."/>
            <person name="Siegel A."/>
            <person name="Tapia J.E."/>
            <person name="Tonon T."/>
        </authorList>
    </citation>
    <scope>NUCLEOTIDE SEQUENCE [LARGE SCALE GENOMIC DNA]</scope>
    <source>
        <strain evidence="4 5">Ec32</strain>
    </source>
</reference>
<sequence length="496" mass="50022">MSSSDTPDEKPADTTTSASSGEEKRKARVIDGTAEDVTDAPATSSSKGGGSALAVAAPIAAFFGGAAVLAAVLWQAGLLNEQTGQAVLNGGTVPTDVSAQLESADTRIAALLRDVERLGGELREADDARGALETKLNDVEAQLSVATGSDVDTLARAEDLDAALRLITEIDGRLADTETAASVAATAVQPDQIEALQAIITTLETRVAAAEEAVQDVASAERRVAAMEAGVAAIGSQQTTQGTQLGTVQAELGALSARADATKDTLAAQSDRLSSLAAADEATEARLATVEARVDRPEAARRAALGIALASLAGAANEGKPFESELAAVDQLAPGAEQVAALEQAASTGVADASSLLRSFQPAAREALRAEAAGSADGVWERFTGNALSLITVRQTGAIEGDGLEARLGRTEAALSDGDVSAAVAEAAAIEGPAAEALAPWLETARARADVNGLITDMRKSLLTDLATAHKPDADLPAAETLVPEAPAAEDGGAAQ</sequence>
<name>X5M8J0_9HYPH</name>
<dbReference type="KEGG" id="pect:BN1012_Phect1419"/>
<feature type="transmembrane region" description="Helical" evidence="3">
    <location>
        <begin position="52"/>
        <end position="74"/>
    </location>
</feature>
<evidence type="ECO:0000256" key="3">
    <source>
        <dbReference type="SAM" id="Phobius"/>
    </source>
</evidence>
<protein>
    <submittedName>
        <fullName evidence="4">Putative phage tail protein</fullName>
    </submittedName>
</protein>
<feature type="region of interest" description="Disordered" evidence="2">
    <location>
        <begin position="475"/>
        <end position="496"/>
    </location>
</feature>
<proteinExistence type="predicted"/>
<dbReference type="EMBL" id="HG966617">
    <property type="protein sequence ID" value="CDO59633.1"/>
    <property type="molecule type" value="Genomic_DNA"/>
</dbReference>
<organism evidence="4 5">
    <name type="scientific">Candidatus Phaeomarinibacter ectocarpi</name>
    <dbReference type="NCBI Taxonomy" id="1458461"/>
    <lineage>
        <taxon>Bacteria</taxon>
        <taxon>Pseudomonadati</taxon>
        <taxon>Pseudomonadota</taxon>
        <taxon>Alphaproteobacteria</taxon>
        <taxon>Hyphomicrobiales</taxon>
        <taxon>Parvibaculaceae</taxon>
        <taxon>Candidatus Phaeomarinibacter</taxon>
    </lineage>
</organism>
<gene>
    <name evidence="4" type="ORF">BN1012_Phect1419</name>
</gene>
<dbReference type="PATRIC" id="fig|1458461.3.peg.1418"/>
<keyword evidence="3" id="KW-1133">Transmembrane helix</keyword>
<dbReference type="RefSeq" id="WP_043950224.1">
    <property type="nucleotide sequence ID" value="NZ_HG966617.1"/>
</dbReference>
<dbReference type="SUPFAM" id="SSF57997">
    <property type="entry name" value="Tropomyosin"/>
    <property type="match status" value="1"/>
</dbReference>
<keyword evidence="5" id="KW-1185">Reference proteome</keyword>
<dbReference type="STRING" id="1458461.BN1012_Phect1419"/>
<evidence type="ECO:0000256" key="2">
    <source>
        <dbReference type="SAM" id="MobiDB-lite"/>
    </source>
</evidence>
<evidence type="ECO:0000313" key="5">
    <source>
        <dbReference type="Proteomes" id="UP000032160"/>
    </source>
</evidence>
<keyword evidence="3" id="KW-0472">Membrane</keyword>
<evidence type="ECO:0000313" key="4">
    <source>
        <dbReference type="EMBL" id="CDO59633.1"/>
    </source>
</evidence>
<dbReference type="Proteomes" id="UP000032160">
    <property type="component" value="Chromosome I"/>
</dbReference>
<feature type="compositionally biased region" description="Low complexity" evidence="2">
    <location>
        <begin position="484"/>
        <end position="496"/>
    </location>
</feature>
<evidence type="ECO:0000256" key="1">
    <source>
        <dbReference type="SAM" id="Coils"/>
    </source>
</evidence>
<dbReference type="HOGENOM" id="CLU_549460_0_0_5"/>
<accession>X5M8J0</accession>
<keyword evidence="3" id="KW-0812">Transmembrane</keyword>
<dbReference type="AlphaFoldDB" id="X5M8J0"/>
<feature type="region of interest" description="Disordered" evidence="2">
    <location>
        <begin position="1"/>
        <end position="50"/>
    </location>
</feature>